<comment type="subcellular location">
    <subcellularLocation>
        <location evidence="9">Cell membrane</location>
        <topology evidence="9">Multi-pass membrane protein</topology>
    </subcellularLocation>
</comment>
<dbReference type="EMBL" id="CP118606">
    <property type="protein sequence ID" value="WEF22319.1"/>
    <property type="molecule type" value="Genomic_DNA"/>
</dbReference>
<keyword evidence="8 9" id="KW-0472">Membrane</keyword>
<protein>
    <recommendedName>
        <fullName evidence="9">Lipoprotein signal peptidase</fullName>
        <ecNumber evidence="9">3.4.23.36</ecNumber>
    </recommendedName>
    <alternativeName>
        <fullName evidence="9">Prolipoprotein signal peptidase</fullName>
    </alternativeName>
    <alternativeName>
        <fullName evidence="9">Signal peptidase II</fullName>
        <shortName evidence="9">SPase II</shortName>
    </alternativeName>
</protein>
<keyword evidence="5 9" id="KW-0064">Aspartyl protease</keyword>
<name>A0AAJ5VDM5_MICMQ</name>
<evidence type="ECO:0000256" key="11">
    <source>
        <dbReference type="SAM" id="MobiDB-lite"/>
    </source>
</evidence>
<comment type="pathway">
    <text evidence="9">Protein modification; lipoprotein biosynthesis (signal peptide cleavage).</text>
</comment>
<organism evidence="12 13">
    <name type="scientific">Microbacterium maritypicum</name>
    <name type="common">Microbacterium liquefaciens</name>
    <dbReference type="NCBI Taxonomy" id="33918"/>
    <lineage>
        <taxon>Bacteria</taxon>
        <taxon>Bacillati</taxon>
        <taxon>Actinomycetota</taxon>
        <taxon>Actinomycetes</taxon>
        <taxon>Micrococcales</taxon>
        <taxon>Microbacteriaceae</taxon>
        <taxon>Microbacterium</taxon>
    </lineage>
</organism>
<evidence type="ECO:0000256" key="4">
    <source>
        <dbReference type="ARBA" id="ARBA00022692"/>
    </source>
</evidence>
<dbReference type="PANTHER" id="PTHR33695">
    <property type="entry name" value="LIPOPROTEIN SIGNAL PEPTIDASE"/>
    <property type="match status" value="1"/>
</dbReference>
<feature type="transmembrane region" description="Helical" evidence="9">
    <location>
        <begin position="138"/>
        <end position="162"/>
    </location>
</feature>
<gene>
    <name evidence="9 12" type="primary">lspA</name>
    <name evidence="12" type="ORF">PWF71_06480</name>
</gene>
<evidence type="ECO:0000256" key="3">
    <source>
        <dbReference type="ARBA" id="ARBA00022670"/>
    </source>
</evidence>
<evidence type="ECO:0000256" key="10">
    <source>
        <dbReference type="RuleBase" id="RU004181"/>
    </source>
</evidence>
<keyword evidence="2 9" id="KW-1003">Cell membrane</keyword>
<accession>A0AAJ5VDM5</accession>
<evidence type="ECO:0000256" key="5">
    <source>
        <dbReference type="ARBA" id="ARBA00022750"/>
    </source>
</evidence>
<evidence type="ECO:0000313" key="12">
    <source>
        <dbReference type="EMBL" id="WEF22319.1"/>
    </source>
</evidence>
<keyword evidence="6 9" id="KW-0378">Hydrolase</keyword>
<dbReference type="GO" id="GO:0005886">
    <property type="term" value="C:plasma membrane"/>
    <property type="evidence" value="ECO:0007669"/>
    <property type="project" value="UniProtKB-SubCell"/>
</dbReference>
<feature type="transmembrane region" description="Helical" evidence="9">
    <location>
        <begin position="95"/>
        <end position="112"/>
    </location>
</feature>
<dbReference type="Pfam" id="PF01252">
    <property type="entry name" value="Peptidase_A8"/>
    <property type="match status" value="1"/>
</dbReference>
<evidence type="ECO:0000256" key="7">
    <source>
        <dbReference type="ARBA" id="ARBA00022989"/>
    </source>
</evidence>
<comment type="similarity">
    <text evidence="1 9 10">Belongs to the peptidase A8 family.</text>
</comment>
<dbReference type="RefSeq" id="WP_081603915.1">
    <property type="nucleotide sequence ID" value="NZ_CP118606.1"/>
</dbReference>
<dbReference type="GO" id="GO:0004190">
    <property type="term" value="F:aspartic-type endopeptidase activity"/>
    <property type="evidence" value="ECO:0007669"/>
    <property type="project" value="UniProtKB-UniRule"/>
</dbReference>
<dbReference type="PRINTS" id="PR00781">
    <property type="entry name" value="LIPOSIGPTASE"/>
</dbReference>
<keyword evidence="7 9" id="KW-1133">Transmembrane helix</keyword>
<comment type="catalytic activity">
    <reaction evidence="9">
        <text>Release of signal peptides from bacterial membrane prolipoproteins. Hydrolyzes -Xaa-Yaa-Zaa-|-(S,diacylglyceryl)Cys-, in which Xaa is hydrophobic (preferably Leu), and Yaa (Ala or Ser) and Zaa (Gly or Ala) have small, neutral side chains.</text>
        <dbReference type="EC" id="3.4.23.36"/>
    </reaction>
</comment>
<evidence type="ECO:0000256" key="2">
    <source>
        <dbReference type="ARBA" id="ARBA00022475"/>
    </source>
</evidence>
<dbReference type="HAMAP" id="MF_00161">
    <property type="entry name" value="LspA"/>
    <property type="match status" value="1"/>
</dbReference>
<dbReference type="EC" id="3.4.23.36" evidence="9"/>
<dbReference type="PANTHER" id="PTHR33695:SF1">
    <property type="entry name" value="LIPOPROTEIN SIGNAL PEPTIDASE"/>
    <property type="match status" value="1"/>
</dbReference>
<feature type="transmembrane region" description="Helical" evidence="9">
    <location>
        <begin position="69"/>
        <end position="88"/>
    </location>
</feature>
<dbReference type="GO" id="GO:0006508">
    <property type="term" value="P:proteolysis"/>
    <property type="evidence" value="ECO:0007669"/>
    <property type="project" value="UniProtKB-KW"/>
</dbReference>
<comment type="caution">
    <text evidence="9">Lacks conserved residue(s) required for the propagation of feature annotation.</text>
</comment>
<feature type="region of interest" description="Disordered" evidence="11">
    <location>
        <begin position="185"/>
        <end position="226"/>
    </location>
</feature>
<sequence>MSGRRPLRRSAAGAVVAILAALVLAADQFVKHLTIENLPYQEPVPVLGEFLQLYYVRNPGAAFSLGSEVTWIFTIALAVVACVIVWKAFGLKSRLWAVVLGCLLGGVLGNLSDRLLREPGFPVGHVVDMISMPWMMPAIFNVADIFIVTGMISVALLVVFGLRFDGTRERDHEIVETEAEAEAAAAAAVVGTETDDEMVDAGDSAPLRASDDDAPSEGATPAPEGR</sequence>
<feature type="active site" evidence="9">
    <location>
        <position position="144"/>
    </location>
</feature>
<keyword evidence="4 9" id="KW-0812">Transmembrane</keyword>
<dbReference type="Proteomes" id="UP001214756">
    <property type="component" value="Chromosome"/>
</dbReference>
<dbReference type="AlphaFoldDB" id="A0AAJ5VDM5"/>
<evidence type="ECO:0000256" key="6">
    <source>
        <dbReference type="ARBA" id="ARBA00022801"/>
    </source>
</evidence>
<keyword evidence="3 9" id="KW-0645">Protease</keyword>
<feature type="active site" evidence="9">
    <location>
        <position position="128"/>
    </location>
</feature>
<proteinExistence type="inferred from homology"/>
<evidence type="ECO:0000256" key="8">
    <source>
        <dbReference type="ARBA" id="ARBA00023136"/>
    </source>
</evidence>
<reference evidence="12" key="1">
    <citation type="submission" date="2023-02" db="EMBL/GenBank/DDBJ databases">
        <title>Genome sequence of Microbacterium liquefaciens B1075.</title>
        <authorList>
            <person name="Cao J."/>
            <person name="Li X."/>
        </authorList>
    </citation>
    <scope>NUCLEOTIDE SEQUENCE</scope>
    <source>
        <strain evidence="12">B1075</strain>
    </source>
</reference>
<evidence type="ECO:0000313" key="13">
    <source>
        <dbReference type="Proteomes" id="UP001214756"/>
    </source>
</evidence>
<dbReference type="NCBIfam" id="TIGR00077">
    <property type="entry name" value="lspA"/>
    <property type="match status" value="1"/>
</dbReference>
<dbReference type="InterPro" id="IPR001872">
    <property type="entry name" value="Peptidase_A8"/>
</dbReference>
<evidence type="ECO:0000256" key="9">
    <source>
        <dbReference type="HAMAP-Rule" id="MF_00161"/>
    </source>
</evidence>
<comment type="function">
    <text evidence="9">This protein specifically catalyzes the removal of signal peptides from prolipoproteins.</text>
</comment>
<evidence type="ECO:0000256" key="1">
    <source>
        <dbReference type="ARBA" id="ARBA00006139"/>
    </source>
</evidence>